<gene>
    <name evidence="1" type="ORF">RRG08_030975</name>
</gene>
<protein>
    <submittedName>
        <fullName evidence="1">Uncharacterized protein</fullName>
    </submittedName>
</protein>
<proteinExistence type="predicted"/>
<name>A0AAE1DLN4_9GAST</name>
<sequence length="77" mass="8646">MLLKYTFKDCSEGVYIHTRSDGKHYNLARLLAKTKVKEALIRVLLLADDAALATLQLVTRLSHACKDFGLTISLKKI</sequence>
<comment type="caution">
    <text evidence="1">The sequence shown here is derived from an EMBL/GenBank/DDBJ whole genome shotgun (WGS) entry which is preliminary data.</text>
</comment>
<keyword evidence="2" id="KW-1185">Reference proteome</keyword>
<evidence type="ECO:0000313" key="1">
    <source>
        <dbReference type="EMBL" id="KAK3775306.1"/>
    </source>
</evidence>
<dbReference type="AlphaFoldDB" id="A0AAE1DLN4"/>
<organism evidence="1 2">
    <name type="scientific">Elysia crispata</name>
    <name type="common">lettuce slug</name>
    <dbReference type="NCBI Taxonomy" id="231223"/>
    <lineage>
        <taxon>Eukaryota</taxon>
        <taxon>Metazoa</taxon>
        <taxon>Spiralia</taxon>
        <taxon>Lophotrochozoa</taxon>
        <taxon>Mollusca</taxon>
        <taxon>Gastropoda</taxon>
        <taxon>Heterobranchia</taxon>
        <taxon>Euthyneura</taxon>
        <taxon>Panpulmonata</taxon>
        <taxon>Sacoglossa</taxon>
        <taxon>Placobranchoidea</taxon>
        <taxon>Plakobranchidae</taxon>
        <taxon>Elysia</taxon>
    </lineage>
</organism>
<reference evidence="1" key="1">
    <citation type="journal article" date="2023" name="G3 (Bethesda)">
        <title>A reference genome for the long-term kleptoplast-retaining sea slug Elysia crispata morphotype clarki.</title>
        <authorList>
            <person name="Eastman K.E."/>
            <person name="Pendleton A.L."/>
            <person name="Shaikh M.A."/>
            <person name="Suttiyut T."/>
            <person name="Ogas R."/>
            <person name="Tomko P."/>
            <person name="Gavelis G."/>
            <person name="Widhalm J.R."/>
            <person name="Wisecaver J.H."/>
        </authorList>
    </citation>
    <scope>NUCLEOTIDE SEQUENCE</scope>
    <source>
        <strain evidence="1">ECLA1</strain>
    </source>
</reference>
<evidence type="ECO:0000313" key="2">
    <source>
        <dbReference type="Proteomes" id="UP001283361"/>
    </source>
</evidence>
<dbReference type="EMBL" id="JAWDGP010003344">
    <property type="protein sequence ID" value="KAK3775306.1"/>
    <property type="molecule type" value="Genomic_DNA"/>
</dbReference>
<dbReference type="Proteomes" id="UP001283361">
    <property type="component" value="Unassembled WGS sequence"/>
</dbReference>
<accession>A0AAE1DLN4</accession>